<feature type="non-terminal residue" evidence="1">
    <location>
        <position position="1"/>
    </location>
</feature>
<dbReference type="AlphaFoldDB" id="A0A971M2N7"/>
<evidence type="ECO:0000313" key="2">
    <source>
        <dbReference type="Proteomes" id="UP000777265"/>
    </source>
</evidence>
<accession>A0A971M2N7</accession>
<comment type="caution">
    <text evidence="1">The sequence shown here is derived from an EMBL/GenBank/DDBJ whole genome shotgun (WGS) entry which is preliminary data.</text>
</comment>
<dbReference type="Proteomes" id="UP000777265">
    <property type="component" value="Unassembled WGS sequence"/>
</dbReference>
<gene>
    <name evidence="1" type="ORF">GXY80_03620</name>
</gene>
<name>A0A971M2N7_9BACT</name>
<reference evidence="1" key="2">
    <citation type="submission" date="2020-01" db="EMBL/GenBank/DDBJ databases">
        <authorList>
            <person name="Campanaro S."/>
        </authorList>
    </citation>
    <scope>NUCLEOTIDE SEQUENCE</scope>
    <source>
        <strain evidence="1">AS06rmzACSIP_7</strain>
    </source>
</reference>
<evidence type="ECO:0000313" key="1">
    <source>
        <dbReference type="EMBL" id="NLW34559.1"/>
    </source>
</evidence>
<protein>
    <submittedName>
        <fullName evidence="1">Uncharacterized protein</fullName>
    </submittedName>
</protein>
<sequence length="81" mass="9555">RGDIQDYADLARLGYVTRARITQIMNLLNLAPDIQEEILFLPNTTKGRDPILEKDMRPVAAVPHWNRQRKIWAQMRKDRLE</sequence>
<organism evidence="1 2">
    <name type="scientific">Syntrophorhabdus aromaticivorans</name>
    <dbReference type="NCBI Taxonomy" id="328301"/>
    <lineage>
        <taxon>Bacteria</taxon>
        <taxon>Pseudomonadati</taxon>
        <taxon>Thermodesulfobacteriota</taxon>
        <taxon>Syntrophorhabdia</taxon>
        <taxon>Syntrophorhabdales</taxon>
        <taxon>Syntrophorhabdaceae</taxon>
        <taxon>Syntrophorhabdus</taxon>
    </lineage>
</organism>
<proteinExistence type="predicted"/>
<reference evidence="1" key="1">
    <citation type="journal article" date="2020" name="Biotechnol. Biofuels">
        <title>New insights from the biogas microbiome by comprehensive genome-resolved metagenomics of nearly 1600 species originating from multiple anaerobic digesters.</title>
        <authorList>
            <person name="Campanaro S."/>
            <person name="Treu L."/>
            <person name="Rodriguez-R L.M."/>
            <person name="Kovalovszki A."/>
            <person name="Ziels R.M."/>
            <person name="Maus I."/>
            <person name="Zhu X."/>
            <person name="Kougias P.G."/>
            <person name="Basile A."/>
            <person name="Luo G."/>
            <person name="Schluter A."/>
            <person name="Konstantinidis K.T."/>
            <person name="Angelidaki I."/>
        </authorList>
    </citation>
    <scope>NUCLEOTIDE SEQUENCE</scope>
    <source>
        <strain evidence="1">AS06rmzACSIP_7</strain>
    </source>
</reference>
<dbReference type="EMBL" id="JAAYEE010000066">
    <property type="protein sequence ID" value="NLW34559.1"/>
    <property type="molecule type" value="Genomic_DNA"/>
</dbReference>